<organism evidence="3 4">
    <name type="scientific">Micromonospora sonneratiae</name>
    <dbReference type="NCBI Taxonomy" id="1184706"/>
    <lineage>
        <taxon>Bacteria</taxon>
        <taxon>Bacillati</taxon>
        <taxon>Actinomycetota</taxon>
        <taxon>Actinomycetes</taxon>
        <taxon>Micromonosporales</taxon>
        <taxon>Micromonosporaceae</taxon>
        <taxon>Micromonospora</taxon>
    </lineage>
</organism>
<dbReference type="Proteomes" id="UP001597260">
    <property type="component" value="Unassembled WGS sequence"/>
</dbReference>
<gene>
    <name evidence="3" type="ORF">ACFQ4H_16465</name>
</gene>
<evidence type="ECO:0000259" key="2">
    <source>
        <dbReference type="Pfam" id="PF01814"/>
    </source>
</evidence>
<reference evidence="4" key="1">
    <citation type="journal article" date="2019" name="Int. J. Syst. Evol. Microbiol.">
        <title>The Global Catalogue of Microorganisms (GCM) 10K type strain sequencing project: providing services to taxonomists for standard genome sequencing and annotation.</title>
        <authorList>
            <consortium name="The Broad Institute Genomics Platform"/>
            <consortium name="The Broad Institute Genome Sequencing Center for Infectious Disease"/>
            <person name="Wu L."/>
            <person name="Ma J."/>
        </authorList>
    </citation>
    <scope>NUCLEOTIDE SEQUENCE [LARGE SCALE GENOMIC DNA]</scope>
    <source>
        <strain evidence="4">JCM 31037</strain>
    </source>
</reference>
<dbReference type="Pfam" id="PF01814">
    <property type="entry name" value="Hemerythrin"/>
    <property type="match status" value="1"/>
</dbReference>
<comment type="caution">
    <text evidence="3">The sequence shown here is derived from an EMBL/GenBank/DDBJ whole genome shotgun (WGS) entry which is preliminary data.</text>
</comment>
<dbReference type="EMBL" id="JBHTMP010000023">
    <property type="protein sequence ID" value="MFD1322692.1"/>
    <property type="molecule type" value="Genomic_DNA"/>
</dbReference>
<sequence length="165" mass="18113">MCNYCGCRDFPLIARLTEEHEKISNAAGRLRRAITHGEADPVTALDELLTLLMPHTSLEETGLFVELRVEGSLAEAVDKLCAEHDDIHGVLGAVDRAAPDWPAVLAALDRLHRHIDNEEHGLFPASIIALPIEAWDRVTAEGPHDGHCHDHEAHDHGHPHPGARV</sequence>
<dbReference type="InterPro" id="IPR012312">
    <property type="entry name" value="Hemerythrin-like"/>
</dbReference>
<protein>
    <submittedName>
        <fullName evidence="3">Hemerythrin domain-containing protein</fullName>
    </submittedName>
</protein>
<feature type="compositionally biased region" description="Basic and acidic residues" evidence="1">
    <location>
        <begin position="141"/>
        <end position="158"/>
    </location>
</feature>
<proteinExistence type="predicted"/>
<dbReference type="RefSeq" id="WP_377571847.1">
    <property type="nucleotide sequence ID" value="NZ_JBHTMP010000023.1"/>
</dbReference>
<evidence type="ECO:0000313" key="3">
    <source>
        <dbReference type="EMBL" id="MFD1322692.1"/>
    </source>
</evidence>
<evidence type="ECO:0000313" key="4">
    <source>
        <dbReference type="Proteomes" id="UP001597260"/>
    </source>
</evidence>
<feature type="region of interest" description="Disordered" evidence="1">
    <location>
        <begin position="141"/>
        <end position="165"/>
    </location>
</feature>
<accession>A0ABW3YE03</accession>
<feature type="domain" description="Hemerythrin-like" evidence="2">
    <location>
        <begin position="13"/>
        <end position="125"/>
    </location>
</feature>
<evidence type="ECO:0000256" key="1">
    <source>
        <dbReference type="SAM" id="MobiDB-lite"/>
    </source>
</evidence>
<name>A0ABW3YE03_9ACTN</name>
<dbReference type="Gene3D" id="1.20.120.520">
    <property type="entry name" value="nmb1532 protein domain like"/>
    <property type="match status" value="1"/>
</dbReference>
<keyword evidence="4" id="KW-1185">Reference proteome</keyword>